<keyword evidence="4" id="KW-0378">Hydrolase</keyword>
<dbReference type="Pfam" id="PF01844">
    <property type="entry name" value="HNH"/>
    <property type="match status" value="1"/>
</dbReference>
<protein>
    <submittedName>
        <fullName evidence="4">HNH endonuclease</fullName>
    </submittedName>
</protein>
<evidence type="ECO:0000259" key="3">
    <source>
        <dbReference type="SMART" id="SM00507"/>
    </source>
</evidence>
<dbReference type="Pfam" id="PF02720">
    <property type="entry name" value="DUF222"/>
    <property type="match status" value="1"/>
</dbReference>
<gene>
    <name evidence="4" type="ORF">B0I29_11880</name>
</gene>
<keyword evidence="4" id="KW-0540">Nuclease</keyword>
<feature type="region of interest" description="Disordered" evidence="2">
    <location>
        <begin position="404"/>
        <end position="495"/>
    </location>
</feature>
<feature type="compositionally biased region" description="Basic residues" evidence="2">
    <location>
        <begin position="453"/>
        <end position="467"/>
    </location>
</feature>
<dbReference type="GO" id="GO:0004519">
    <property type="term" value="F:endonuclease activity"/>
    <property type="evidence" value="ECO:0007669"/>
    <property type="project" value="UniProtKB-KW"/>
</dbReference>
<feature type="compositionally biased region" description="Basic residues" evidence="2">
    <location>
        <begin position="429"/>
        <end position="439"/>
    </location>
</feature>
<dbReference type="InterPro" id="IPR003615">
    <property type="entry name" value="HNH_nuc"/>
</dbReference>
<name>A0A327ZAX9_9ACTN</name>
<feature type="domain" description="HNH nuclease" evidence="3">
    <location>
        <begin position="344"/>
        <end position="396"/>
    </location>
</feature>
<dbReference type="InterPro" id="IPR003870">
    <property type="entry name" value="DUF222"/>
</dbReference>
<dbReference type="Proteomes" id="UP000249341">
    <property type="component" value="Unassembled WGS sequence"/>
</dbReference>
<accession>A0A327ZAX9</accession>
<dbReference type="AlphaFoldDB" id="A0A327ZAX9"/>
<reference evidence="4 5" key="1">
    <citation type="submission" date="2018-06" db="EMBL/GenBank/DDBJ databases">
        <title>Genomic Encyclopedia of Type Strains, Phase III (KMG-III): the genomes of soil and plant-associated and newly described type strains.</title>
        <authorList>
            <person name="Whitman W."/>
        </authorList>
    </citation>
    <scope>NUCLEOTIDE SEQUENCE [LARGE SCALE GENOMIC DNA]</scope>
    <source>
        <strain evidence="4 5">CGMCC 4.7090</strain>
    </source>
</reference>
<comment type="caution">
    <text evidence="4">The sequence shown here is derived from an EMBL/GenBank/DDBJ whole genome shotgun (WGS) entry which is preliminary data.</text>
</comment>
<keyword evidence="5" id="KW-1185">Reference proteome</keyword>
<organism evidence="4 5">
    <name type="scientific">Actinoplanes lutulentus</name>
    <dbReference type="NCBI Taxonomy" id="1287878"/>
    <lineage>
        <taxon>Bacteria</taxon>
        <taxon>Bacillati</taxon>
        <taxon>Actinomycetota</taxon>
        <taxon>Actinomycetes</taxon>
        <taxon>Micromonosporales</taxon>
        <taxon>Micromonosporaceae</taxon>
        <taxon>Actinoplanes</taxon>
    </lineage>
</organism>
<feature type="compositionally biased region" description="Basic and acidic residues" evidence="2">
    <location>
        <begin position="440"/>
        <end position="452"/>
    </location>
</feature>
<dbReference type="SMART" id="SM00507">
    <property type="entry name" value="HNHc"/>
    <property type="match status" value="1"/>
</dbReference>
<evidence type="ECO:0000313" key="5">
    <source>
        <dbReference type="Proteomes" id="UP000249341"/>
    </source>
</evidence>
<dbReference type="EMBL" id="QLMJ01000018">
    <property type="protein sequence ID" value="RAK29288.1"/>
    <property type="molecule type" value="Genomic_DNA"/>
</dbReference>
<sequence>MGGVFVVRMFEDCRVLEAAERLVAVAGECARAPMFGLSEADLLDFLDQVFHAQQLLQAALLHAVREVDGRGIPGSQQAATANMWLRERLRISSSTAGMWLAQARVLDTYPDLDAAAVAGAINAEQMAVITTELAQLPKDLDAETHERARQVLIEWAQVLDPRRLRIAARRILEHVAPEAGEAEEEARLRRAEREAREQRFLTLTSAGDGRVRLRGLLDSEAAAVVTAALDPLCRPAATESELAETGETRTPGQRRADALVDVCRLVLSGGRLPEQGGARPQLAITASYDTLLRDLGPGVLADGEPVSAETVRRIACDAQVLPLIFSGESQVLDAGRTRRLVSGVQRRALVVRDRGCTFPGCDRPAQWCEAHHMKPWSEGGKTDLRDLALLCGYHHQVIHGDSGWQIRPGPDGGPEFLPPASLDPDRAPRRNLYHRRGSDHHRDKGGSGGEKRVQRRGQGQRHRRVRGYGKAQRYGQARGYRQVQGDGGERYHRRT</sequence>
<evidence type="ECO:0000256" key="1">
    <source>
        <dbReference type="ARBA" id="ARBA00023450"/>
    </source>
</evidence>
<dbReference type="GO" id="GO:0003676">
    <property type="term" value="F:nucleic acid binding"/>
    <property type="evidence" value="ECO:0007669"/>
    <property type="project" value="InterPro"/>
</dbReference>
<dbReference type="OrthoDB" id="3656171at2"/>
<dbReference type="InterPro" id="IPR002711">
    <property type="entry name" value="HNH"/>
</dbReference>
<proteinExistence type="inferred from homology"/>
<evidence type="ECO:0000256" key="2">
    <source>
        <dbReference type="SAM" id="MobiDB-lite"/>
    </source>
</evidence>
<dbReference type="GO" id="GO:0008270">
    <property type="term" value="F:zinc ion binding"/>
    <property type="evidence" value="ECO:0007669"/>
    <property type="project" value="InterPro"/>
</dbReference>
<comment type="similarity">
    <text evidence="1">Belongs to the Rv1128c/1148c/1588c/1702c/1945/3466 family.</text>
</comment>
<dbReference type="CDD" id="cd00085">
    <property type="entry name" value="HNHc"/>
    <property type="match status" value="1"/>
</dbReference>
<keyword evidence="4" id="KW-0255">Endonuclease</keyword>
<evidence type="ECO:0000313" key="4">
    <source>
        <dbReference type="EMBL" id="RAK29288.1"/>
    </source>
</evidence>